<comment type="cofactor">
    <cofactor evidence="1">
        <name>FAD</name>
        <dbReference type="ChEBI" id="CHEBI:57692"/>
    </cofactor>
</comment>
<dbReference type="EMBL" id="LOBU02000015">
    <property type="protein sequence ID" value="OKA05798.1"/>
    <property type="molecule type" value="Genomic_DNA"/>
</dbReference>
<reference evidence="9 11" key="1">
    <citation type="submission" date="2015-12" db="EMBL/GenBank/DDBJ databases">
        <title>Amycolatopsis regifaucium genome sequencing and assembly.</title>
        <authorList>
            <person name="Mayilraj S."/>
        </authorList>
    </citation>
    <scope>NUCLEOTIDE SEQUENCE [LARGE SCALE GENOMIC DNA]</scope>
    <source>
        <strain evidence="9 11">GY080</strain>
    </source>
</reference>
<comment type="caution">
    <text evidence="9">The sequence shown here is derived from an EMBL/GenBank/DDBJ whole genome shotgun (WGS) entry which is preliminary data.</text>
</comment>
<dbReference type="RefSeq" id="WP_061983394.1">
    <property type="nucleotide sequence ID" value="NZ_FOPQ01000001.1"/>
</dbReference>
<dbReference type="Gene3D" id="3.30.43.10">
    <property type="entry name" value="Uridine Diphospho-n-acetylenolpyruvylglucosamine Reductase, domain 2"/>
    <property type="match status" value="1"/>
</dbReference>
<evidence type="ECO:0000256" key="5">
    <source>
        <dbReference type="ARBA" id="ARBA00023002"/>
    </source>
</evidence>
<dbReference type="PANTHER" id="PTHR42973:SF39">
    <property type="entry name" value="FAD-BINDING PCMH-TYPE DOMAIN-CONTAINING PROTEIN"/>
    <property type="match status" value="1"/>
</dbReference>
<evidence type="ECO:0000313" key="10">
    <source>
        <dbReference type="EMBL" id="OKA05798.1"/>
    </source>
</evidence>
<dbReference type="GO" id="GO:0071949">
    <property type="term" value="F:FAD binding"/>
    <property type="evidence" value="ECO:0007669"/>
    <property type="project" value="InterPro"/>
</dbReference>
<dbReference type="Proteomes" id="UP000186883">
    <property type="component" value="Unassembled WGS sequence"/>
</dbReference>
<dbReference type="NCBIfam" id="TIGR01409">
    <property type="entry name" value="TAT_signal_seq"/>
    <property type="match status" value="1"/>
</dbReference>
<comment type="similarity">
    <text evidence="2">Belongs to the oxygen-dependent FAD-linked oxidoreductase family.</text>
</comment>
<dbReference type="InterPro" id="IPR006311">
    <property type="entry name" value="TAT_signal"/>
</dbReference>
<dbReference type="PROSITE" id="PS51318">
    <property type="entry name" value="TAT"/>
    <property type="match status" value="1"/>
</dbReference>
<feature type="region of interest" description="Disordered" evidence="6">
    <location>
        <begin position="26"/>
        <end position="54"/>
    </location>
</feature>
<gene>
    <name evidence="10" type="ORF">ATP06_0221670</name>
    <name evidence="9" type="ORF">AVL48_09320</name>
</gene>
<feature type="domain" description="FAD-binding PCMH-type" evidence="8">
    <location>
        <begin position="84"/>
        <end position="253"/>
    </location>
</feature>
<dbReference type="Pfam" id="PF08031">
    <property type="entry name" value="BBE"/>
    <property type="match status" value="1"/>
</dbReference>
<dbReference type="InterPro" id="IPR016166">
    <property type="entry name" value="FAD-bd_PCMH"/>
</dbReference>
<evidence type="ECO:0000256" key="2">
    <source>
        <dbReference type="ARBA" id="ARBA00005466"/>
    </source>
</evidence>
<evidence type="ECO:0000256" key="6">
    <source>
        <dbReference type="SAM" id="MobiDB-lite"/>
    </source>
</evidence>
<keyword evidence="4" id="KW-0274">FAD</keyword>
<evidence type="ECO:0000313" key="9">
    <source>
        <dbReference type="EMBL" id="KZB82132.1"/>
    </source>
</evidence>
<dbReference type="InterPro" id="IPR006094">
    <property type="entry name" value="Oxid_FAD_bind_N"/>
</dbReference>
<evidence type="ECO:0000259" key="8">
    <source>
        <dbReference type="PROSITE" id="PS51387"/>
    </source>
</evidence>
<dbReference type="InterPro" id="IPR019546">
    <property type="entry name" value="TAT_signal_bac_arc"/>
</dbReference>
<dbReference type="PANTHER" id="PTHR42973">
    <property type="entry name" value="BINDING OXIDOREDUCTASE, PUTATIVE (AFU_ORTHOLOGUE AFUA_1G17690)-RELATED"/>
    <property type="match status" value="1"/>
</dbReference>
<dbReference type="Pfam" id="PF01565">
    <property type="entry name" value="FAD_binding_4"/>
    <property type="match status" value="1"/>
</dbReference>
<dbReference type="EMBL" id="LQCI01000034">
    <property type="protein sequence ID" value="KZB82132.1"/>
    <property type="molecule type" value="Genomic_DNA"/>
</dbReference>
<evidence type="ECO:0000256" key="3">
    <source>
        <dbReference type="ARBA" id="ARBA00022630"/>
    </source>
</evidence>
<dbReference type="InterPro" id="IPR012951">
    <property type="entry name" value="BBE"/>
</dbReference>
<dbReference type="InterPro" id="IPR050416">
    <property type="entry name" value="FAD-linked_Oxidoreductase"/>
</dbReference>
<dbReference type="Gene3D" id="3.30.465.10">
    <property type="match status" value="1"/>
</dbReference>
<organism evidence="9 11">
    <name type="scientific">Amycolatopsis regifaucium</name>
    <dbReference type="NCBI Taxonomy" id="546365"/>
    <lineage>
        <taxon>Bacteria</taxon>
        <taxon>Bacillati</taxon>
        <taxon>Actinomycetota</taxon>
        <taxon>Actinomycetes</taxon>
        <taxon>Pseudonocardiales</taxon>
        <taxon>Pseudonocardiaceae</taxon>
        <taxon>Amycolatopsis</taxon>
    </lineage>
</organism>
<keyword evidence="5" id="KW-0560">Oxidoreductase</keyword>
<evidence type="ECO:0000256" key="1">
    <source>
        <dbReference type="ARBA" id="ARBA00001974"/>
    </source>
</evidence>
<feature type="compositionally biased region" description="Low complexity" evidence="6">
    <location>
        <begin position="35"/>
        <end position="49"/>
    </location>
</feature>
<evidence type="ECO:0000256" key="7">
    <source>
        <dbReference type="SAM" id="SignalP"/>
    </source>
</evidence>
<evidence type="ECO:0000256" key="4">
    <source>
        <dbReference type="ARBA" id="ARBA00022827"/>
    </source>
</evidence>
<dbReference type="SUPFAM" id="SSF56176">
    <property type="entry name" value="FAD-binding/transporter-associated domain-like"/>
    <property type="match status" value="1"/>
</dbReference>
<dbReference type="Proteomes" id="UP000076321">
    <property type="component" value="Unassembled WGS sequence"/>
</dbReference>
<dbReference type="PROSITE" id="PS51257">
    <property type="entry name" value="PROKAR_LIPOPROTEIN"/>
    <property type="match status" value="1"/>
</dbReference>
<proteinExistence type="inferred from homology"/>
<keyword evidence="7" id="KW-0732">Signal</keyword>
<dbReference type="InterPro" id="IPR016167">
    <property type="entry name" value="FAD-bd_PCMH_sub1"/>
</dbReference>
<keyword evidence="12" id="KW-1185">Reference proteome</keyword>
<dbReference type="InterPro" id="IPR016169">
    <property type="entry name" value="FAD-bd_PCMH_sub2"/>
</dbReference>
<dbReference type="InterPro" id="IPR036318">
    <property type="entry name" value="FAD-bd_PCMH-like_sf"/>
</dbReference>
<name>A0A154MC42_9PSEU</name>
<sequence length="481" mass="49150">MKLERRAFLKFAGATVAGAAASACSAAPPAPAPTSAPGTSLPPSTSVTPPAGPPDWAALRKQVSLLLPGDSGYDSAKRVFNPAFDGLKPAAIAKCAKPEDVQAAVSAAARRVPIAARSGGHSYAGYSVPDGGLMLDLGGMSSVDVQGEQVVIGAGAKLKDVYATLGGAGRCLPAGTCPSVGIAGLTLGGGIGVLARKYGLTCDHLVSARVVTADGKLRTASADSEPELFWALRGGGGGNFGVVTSFTFRTDPAPSAVTVFSLKFPAGSANDVLAAWQQWLPEAPPELWANVVLSGGSPVGARVSGCHVGDAASLNKILSGFAGATRTVKQLDYLGAMKYFSGSDSRQSFVASSRILSEPADPAKLTSALKGRRGMDLLVDGLGGAVAAVAPEATAFWHRKAIGSVQIYSQADPRNRSVATDSVAEVVNGIGLGGGYVNYIDPALPDWLTAYYGDNATRLKQVAKTYDPDKVFRFAQAVTPD</sequence>
<keyword evidence="3" id="KW-0285">Flavoprotein</keyword>
<reference evidence="10 12" key="2">
    <citation type="submission" date="2016-11" db="EMBL/GenBank/DDBJ databases">
        <title>Genome sequencing of Amycolatopsis regifaucium.</title>
        <authorList>
            <person name="Mayilraj S."/>
            <person name="Kaur N."/>
        </authorList>
    </citation>
    <scope>NUCLEOTIDE SEQUENCE [LARGE SCALE GENOMIC DNA]</scope>
    <source>
        <strain evidence="10 12">GY080</strain>
    </source>
</reference>
<dbReference type="GO" id="GO:0016491">
    <property type="term" value="F:oxidoreductase activity"/>
    <property type="evidence" value="ECO:0007669"/>
    <property type="project" value="UniProtKB-KW"/>
</dbReference>
<evidence type="ECO:0000313" key="11">
    <source>
        <dbReference type="Proteomes" id="UP000076321"/>
    </source>
</evidence>
<dbReference type="AlphaFoldDB" id="A0A154MC42"/>
<dbReference type="PROSITE" id="PS51387">
    <property type="entry name" value="FAD_PCMH"/>
    <property type="match status" value="1"/>
</dbReference>
<accession>A0A154MC42</accession>
<evidence type="ECO:0000313" key="12">
    <source>
        <dbReference type="Proteomes" id="UP000186883"/>
    </source>
</evidence>
<dbReference type="Gene3D" id="3.40.462.20">
    <property type="match status" value="1"/>
</dbReference>
<protein>
    <submittedName>
        <fullName evidence="9">FAD-binding dehydrogenase</fullName>
    </submittedName>
</protein>
<feature type="signal peptide" evidence="7">
    <location>
        <begin position="1"/>
        <end position="26"/>
    </location>
</feature>
<feature type="chain" id="PRO_5043134794" evidence="7">
    <location>
        <begin position="27"/>
        <end position="481"/>
    </location>
</feature>